<gene>
    <name evidence="1" type="ORF">DSO57_1026046</name>
</gene>
<reference evidence="1" key="1">
    <citation type="submission" date="2022-04" db="EMBL/GenBank/DDBJ databases">
        <title>Genome of the entomopathogenic fungus Entomophthora muscae.</title>
        <authorList>
            <person name="Elya C."/>
            <person name="Lovett B.R."/>
            <person name="Lee E."/>
            <person name="Macias A.M."/>
            <person name="Hajek A.E."/>
            <person name="De Bivort B.L."/>
            <person name="Kasson M.T."/>
            <person name="De Fine Licht H.H."/>
            <person name="Stajich J.E."/>
        </authorList>
    </citation>
    <scope>NUCLEOTIDE SEQUENCE</scope>
    <source>
        <strain evidence="1">Berkeley</strain>
    </source>
</reference>
<comment type="caution">
    <text evidence="1">The sequence shown here is derived from an EMBL/GenBank/DDBJ whole genome shotgun (WGS) entry which is preliminary data.</text>
</comment>
<evidence type="ECO:0000313" key="1">
    <source>
        <dbReference type="EMBL" id="KAJ9068704.1"/>
    </source>
</evidence>
<sequence length="116" mass="12758">MKEIPTAPPLLEALPAQDSSKPRSSYTKVYGLADLVTPHTGSWHLRVTEAKHLFMTPNCVLGLPGLWQPSPAWHELWQKLSSADCPPVGEPFWGVSLVGPFSDQGRVFIGLEPPCR</sequence>
<evidence type="ECO:0000313" key="2">
    <source>
        <dbReference type="Proteomes" id="UP001165960"/>
    </source>
</evidence>
<protein>
    <submittedName>
        <fullName evidence="1">Uncharacterized protein</fullName>
    </submittedName>
</protein>
<name>A0ACC2T234_9FUNG</name>
<dbReference type="EMBL" id="QTSX02003700">
    <property type="protein sequence ID" value="KAJ9068704.1"/>
    <property type="molecule type" value="Genomic_DNA"/>
</dbReference>
<keyword evidence="2" id="KW-1185">Reference proteome</keyword>
<proteinExistence type="predicted"/>
<accession>A0ACC2T234</accession>
<dbReference type="Proteomes" id="UP001165960">
    <property type="component" value="Unassembled WGS sequence"/>
</dbReference>
<organism evidence="1 2">
    <name type="scientific">Entomophthora muscae</name>
    <dbReference type="NCBI Taxonomy" id="34485"/>
    <lineage>
        <taxon>Eukaryota</taxon>
        <taxon>Fungi</taxon>
        <taxon>Fungi incertae sedis</taxon>
        <taxon>Zoopagomycota</taxon>
        <taxon>Entomophthoromycotina</taxon>
        <taxon>Entomophthoromycetes</taxon>
        <taxon>Entomophthorales</taxon>
        <taxon>Entomophthoraceae</taxon>
        <taxon>Entomophthora</taxon>
    </lineage>
</organism>